<evidence type="ECO:0000313" key="2">
    <source>
        <dbReference type="EMBL" id="JAH04776.1"/>
    </source>
</evidence>
<proteinExistence type="predicted"/>
<dbReference type="AlphaFoldDB" id="A0A0E9PJJ1"/>
<feature type="region of interest" description="Disordered" evidence="1">
    <location>
        <begin position="1"/>
        <end position="63"/>
    </location>
</feature>
<protein>
    <submittedName>
        <fullName evidence="2">Uncharacterized protein</fullName>
    </submittedName>
</protein>
<dbReference type="EMBL" id="GBXM01103801">
    <property type="protein sequence ID" value="JAH04776.1"/>
    <property type="molecule type" value="Transcribed_RNA"/>
</dbReference>
<feature type="compositionally biased region" description="Basic residues" evidence="1">
    <location>
        <begin position="13"/>
        <end position="29"/>
    </location>
</feature>
<name>A0A0E9PJJ1_ANGAN</name>
<accession>A0A0E9PJJ1</accession>
<feature type="compositionally biased region" description="Basic residues" evidence="1">
    <location>
        <begin position="42"/>
        <end position="60"/>
    </location>
</feature>
<feature type="compositionally biased region" description="Low complexity" evidence="1">
    <location>
        <begin position="30"/>
        <end position="41"/>
    </location>
</feature>
<organism evidence="2">
    <name type="scientific">Anguilla anguilla</name>
    <name type="common">European freshwater eel</name>
    <name type="synonym">Muraena anguilla</name>
    <dbReference type="NCBI Taxonomy" id="7936"/>
    <lineage>
        <taxon>Eukaryota</taxon>
        <taxon>Metazoa</taxon>
        <taxon>Chordata</taxon>
        <taxon>Craniata</taxon>
        <taxon>Vertebrata</taxon>
        <taxon>Euteleostomi</taxon>
        <taxon>Actinopterygii</taxon>
        <taxon>Neopterygii</taxon>
        <taxon>Teleostei</taxon>
        <taxon>Anguilliformes</taxon>
        <taxon>Anguillidae</taxon>
        <taxon>Anguilla</taxon>
    </lineage>
</organism>
<sequence>MRLEYEGRAQERGHHHARRAFPRRPRRPLPRTATPTTSATSARRRISVGRRAVTRRRGRAMTRPQRADLWSVLRRVPRTDVLQTRHGLSWSISAATAALWPCSSASGRRTSATPATTTSRG</sequence>
<feature type="compositionally biased region" description="Basic and acidic residues" evidence="1">
    <location>
        <begin position="1"/>
        <end position="12"/>
    </location>
</feature>
<reference evidence="2" key="1">
    <citation type="submission" date="2014-11" db="EMBL/GenBank/DDBJ databases">
        <authorList>
            <person name="Amaro Gonzalez C."/>
        </authorList>
    </citation>
    <scope>NUCLEOTIDE SEQUENCE</scope>
</reference>
<reference evidence="2" key="2">
    <citation type="journal article" date="2015" name="Fish Shellfish Immunol.">
        <title>Early steps in the European eel (Anguilla anguilla)-Vibrio vulnificus interaction in the gills: Role of the RtxA13 toxin.</title>
        <authorList>
            <person name="Callol A."/>
            <person name="Pajuelo D."/>
            <person name="Ebbesson L."/>
            <person name="Teles M."/>
            <person name="MacKenzie S."/>
            <person name="Amaro C."/>
        </authorList>
    </citation>
    <scope>NUCLEOTIDE SEQUENCE</scope>
</reference>
<evidence type="ECO:0000256" key="1">
    <source>
        <dbReference type="SAM" id="MobiDB-lite"/>
    </source>
</evidence>